<organism evidence="1">
    <name type="scientific">Schistosoma haematobium</name>
    <name type="common">Blood fluke</name>
    <dbReference type="NCBI Taxonomy" id="6185"/>
    <lineage>
        <taxon>Eukaryota</taxon>
        <taxon>Metazoa</taxon>
        <taxon>Spiralia</taxon>
        <taxon>Lophotrochozoa</taxon>
        <taxon>Platyhelminthes</taxon>
        <taxon>Trematoda</taxon>
        <taxon>Digenea</taxon>
        <taxon>Strigeidida</taxon>
        <taxon>Schistosomatoidea</taxon>
        <taxon>Schistosomatidae</taxon>
        <taxon>Schistosoma</taxon>
    </lineage>
</organism>
<dbReference type="AlphaFoldDB" id="A0A094ZSG6"/>
<evidence type="ECO:0000313" key="1">
    <source>
        <dbReference type="EMBL" id="KGB36039.1"/>
    </source>
</evidence>
<protein>
    <submittedName>
        <fullName evidence="1">Uncharacterized protein</fullName>
    </submittedName>
</protein>
<sequence length="78" mass="9230">IINYTVASIQKEVHNVHFLNFLSKISSNPFDNQSITNERKVFKYNETDHNSELQTTVLQHKANGARKSHWKKERFQMI</sequence>
<proteinExistence type="predicted"/>
<gene>
    <name evidence="1" type="ORF">MS3_04322</name>
</gene>
<feature type="non-terminal residue" evidence="1">
    <location>
        <position position="1"/>
    </location>
</feature>
<accession>A0A094ZSG6</accession>
<feature type="non-terminal residue" evidence="1">
    <location>
        <position position="78"/>
    </location>
</feature>
<name>A0A094ZSG6_SCHHA</name>
<dbReference type="EMBL" id="KL250739">
    <property type="protein sequence ID" value="KGB36039.1"/>
    <property type="molecule type" value="Genomic_DNA"/>
</dbReference>
<reference evidence="1" key="1">
    <citation type="journal article" date="2012" name="Nat. Genet.">
        <title>Whole-genome sequence of Schistosoma haematobium.</title>
        <authorList>
            <person name="Young N.D."/>
            <person name="Jex A.R."/>
            <person name="Li B."/>
            <person name="Liu S."/>
            <person name="Yang L."/>
            <person name="Xiong Z."/>
            <person name="Li Y."/>
            <person name="Cantacessi C."/>
            <person name="Hall R.S."/>
            <person name="Xu X."/>
            <person name="Chen F."/>
            <person name="Wu X."/>
            <person name="Zerlotini A."/>
            <person name="Oliveira G."/>
            <person name="Hofmann A."/>
            <person name="Zhang G."/>
            <person name="Fang X."/>
            <person name="Kang Y."/>
            <person name="Campbell B.E."/>
            <person name="Loukas A."/>
            <person name="Ranganathan S."/>
            <person name="Rollinson D."/>
            <person name="Rinaldi G."/>
            <person name="Brindley P.J."/>
            <person name="Yang H."/>
            <person name="Wang J."/>
            <person name="Wang J."/>
            <person name="Gasser R.B."/>
        </authorList>
    </citation>
    <scope>NUCLEOTIDE SEQUENCE [LARGE SCALE GENOMIC DNA]</scope>
</reference>